<reference evidence="4" key="1">
    <citation type="submission" date="2022-10" db="EMBL/GenBank/DDBJ databases">
        <title>Genome assembly of Pristionchus species.</title>
        <authorList>
            <person name="Yoshida K."/>
            <person name="Sommer R.J."/>
        </authorList>
    </citation>
    <scope>NUCLEOTIDE SEQUENCE [LARGE SCALE GENOMIC DNA]</scope>
    <source>
        <strain evidence="4">RS5460</strain>
    </source>
</reference>
<dbReference type="PANTHER" id="PTHR45908">
    <property type="entry name" value="PROTEIN CBG11750-RELATED"/>
    <property type="match status" value="1"/>
</dbReference>
<dbReference type="AlphaFoldDB" id="A0AAN5IC72"/>
<keyword evidence="4" id="KW-1185">Reference proteome</keyword>
<dbReference type="SUPFAM" id="SSF53474">
    <property type="entry name" value="alpha/beta-Hydrolases"/>
    <property type="match status" value="1"/>
</dbReference>
<name>A0AAN5IC72_9BILA</name>
<comment type="caution">
    <text evidence="3">The sequence shown here is derived from an EMBL/GenBank/DDBJ whole genome shotgun (WGS) entry which is preliminary data.</text>
</comment>
<accession>A0AAN5IC72</accession>
<dbReference type="EMBL" id="BTRK01000006">
    <property type="protein sequence ID" value="GMR60837.1"/>
    <property type="molecule type" value="Genomic_DNA"/>
</dbReference>
<feature type="chain" id="PRO_5042830916" description="Fungal lipase-type domain-containing protein" evidence="1">
    <location>
        <begin position="22"/>
        <end position="299"/>
    </location>
</feature>
<evidence type="ECO:0000313" key="3">
    <source>
        <dbReference type="EMBL" id="GMR60837.1"/>
    </source>
</evidence>
<proteinExistence type="predicted"/>
<protein>
    <recommendedName>
        <fullName evidence="2">Fungal lipase-type domain-containing protein</fullName>
    </recommendedName>
</protein>
<dbReference type="PANTHER" id="PTHR45908:SF8">
    <property type="entry name" value="FUNGAL LIPASE-LIKE DOMAIN-CONTAINING PROTEIN"/>
    <property type="match status" value="1"/>
</dbReference>
<evidence type="ECO:0000259" key="2">
    <source>
        <dbReference type="Pfam" id="PF01764"/>
    </source>
</evidence>
<dbReference type="InterPro" id="IPR029058">
    <property type="entry name" value="AB_hydrolase_fold"/>
</dbReference>
<dbReference type="GO" id="GO:0006629">
    <property type="term" value="P:lipid metabolic process"/>
    <property type="evidence" value="ECO:0007669"/>
    <property type="project" value="InterPro"/>
</dbReference>
<dbReference type="Proteomes" id="UP001328107">
    <property type="component" value="Unassembled WGS sequence"/>
</dbReference>
<organism evidence="3 4">
    <name type="scientific">Pristionchus mayeri</name>
    <dbReference type="NCBI Taxonomy" id="1317129"/>
    <lineage>
        <taxon>Eukaryota</taxon>
        <taxon>Metazoa</taxon>
        <taxon>Ecdysozoa</taxon>
        <taxon>Nematoda</taxon>
        <taxon>Chromadorea</taxon>
        <taxon>Rhabditida</taxon>
        <taxon>Rhabditina</taxon>
        <taxon>Diplogasteromorpha</taxon>
        <taxon>Diplogasteroidea</taxon>
        <taxon>Neodiplogasteridae</taxon>
        <taxon>Pristionchus</taxon>
    </lineage>
</organism>
<feature type="signal peptide" evidence="1">
    <location>
        <begin position="1"/>
        <end position="21"/>
    </location>
</feature>
<sequence length="299" mass="33339">MWLSRFLAWLLLVAFFDWADAQDQNSFNDATSKQIWTLAYWTTSSTPQTCVPKYNPGYQVLNVVSVAGAPIFGQALAVITVSETAKQVHVHFRGPDAITTFIFSGYMYLLQSDFPVQPFEGMSVAQEFAKTFTALWQGGLREAINSAWDEYCDFPILITGHSVGSCMAQMFAVKIKKFGLWEYSKISLYAYESTRCGHQEFAMAVDASAQTRYQIRYNENCINLPPTTCTSLNTASPQACYWHPGYAVQYNKNIFGMTSGTIARCPTGETATCLSGNILTINNHNGFYALSYGLMPPKC</sequence>
<gene>
    <name evidence="3" type="ORF">PMAYCL1PPCAC_31032</name>
</gene>
<dbReference type="Pfam" id="PF01764">
    <property type="entry name" value="Lipase_3"/>
    <property type="match status" value="1"/>
</dbReference>
<keyword evidence="1" id="KW-0732">Signal</keyword>
<evidence type="ECO:0000313" key="4">
    <source>
        <dbReference type="Proteomes" id="UP001328107"/>
    </source>
</evidence>
<dbReference type="InterPro" id="IPR002921">
    <property type="entry name" value="Fungal_lipase-type"/>
</dbReference>
<dbReference type="Gene3D" id="3.40.50.1820">
    <property type="entry name" value="alpha/beta hydrolase"/>
    <property type="match status" value="1"/>
</dbReference>
<feature type="domain" description="Fungal lipase-type" evidence="2">
    <location>
        <begin position="91"/>
        <end position="218"/>
    </location>
</feature>
<evidence type="ECO:0000256" key="1">
    <source>
        <dbReference type="SAM" id="SignalP"/>
    </source>
</evidence>